<dbReference type="STRING" id="1661398.A0A482V8Z0"/>
<comment type="caution">
    <text evidence="4">The sequence shown here is derived from an EMBL/GenBank/DDBJ whole genome shotgun (WGS) entry which is preliminary data.</text>
</comment>
<feature type="non-terminal residue" evidence="4">
    <location>
        <position position="1"/>
    </location>
</feature>
<feature type="domain" description="TIL" evidence="3">
    <location>
        <begin position="65"/>
        <end position="116"/>
    </location>
</feature>
<dbReference type="GO" id="GO:0030414">
    <property type="term" value="F:peptidase inhibitor activity"/>
    <property type="evidence" value="ECO:0007669"/>
    <property type="project" value="UniProtKB-KW"/>
</dbReference>
<evidence type="ECO:0000256" key="2">
    <source>
        <dbReference type="ARBA" id="ARBA00023157"/>
    </source>
</evidence>
<sequence length="119" mass="13053">SNNAICSDNEIHEKCINYCPPTCQRPNPPVCQFFVCQKGCVCKDGYIRDSISGGCVPIKDCENLCLDNQKFDVCGAACPVSCQIPVPATCNKNCVSGCFCKEGFMFDEFTKKCVEKCPN</sequence>
<feature type="non-terminal residue" evidence="4">
    <location>
        <position position="119"/>
    </location>
</feature>
<dbReference type="PANTHER" id="PTHR23259:SF70">
    <property type="entry name" value="ACCESSORY GLAND PROTEIN ACP62F-RELATED"/>
    <property type="match status" value="1"/>
</dbReference>
<reference evidence="4 5" key="1">
    <citation type="submission" date="2017-03" db="EMBL/GenBank/DDBJ databases">
        <title>Genome of the blue death feigning beetle - Asbolus verrucosus.</title>
        <authorList>
            <person name="Rider S.D."/>
        </authorList>
    </citation>
    <scope>NUCLEOTIDE SEQUENCE [LARGE SCALE GENOMIC DNA]</scope>
    <source>
        <strain evidence="4">Butters</strain>
        <tissue evidence="4">Head and leg muscle</tissue>
    </source>
</reference>
<dbReference type="InterPro" id="IPR002919">
    <property type="entry name" value="TIL_dom"/>
</dbReference>
<gene>
    <name evidence="4" type="ORF">BDFB_014687</name>
</gene>
<dbReference type="PANTHER" id="PTHR23259">
    <property type="entry name" value="RIDDLE"/>
    <property type="match status" value="1"/>
</dbReference>
<evidence type="ECO:0000256" key="1">
    <source>
        <dbReference type="ARBA" id="ARBA00022690"/>
    </source>
</evidence>
<evidence type="ECO:0000313" key="4">
    <source>
        <dbReference type="EMBL" id="RZB39673.1"/>
    </source>
</evidence>
<protein>
    <submittedName>
        <fullName evidence="4">TIL domain containing protein</fullName>
    </submittedName>
</protein>
<dbReference type="CDD" id="cd19941">
    <property type="entry name" value="TIL"/>
    <property type="match status" value="2"/>
</dbReference>
<keyword evidence="5" id="KW-1185">Reference proteome</keyword>
<dbReference type="Gene3D" id="2.10.25.10">
    <property type="entry name" value="Laminin"/>
    <property type="match status" value="2"/>
</dbReference>
<dbReference type="OrthoDB" id="6773015at2759"/>
<organism evidence="4 5">
    <name type="scientific">Asbolus verrucosus</name>
    <name type="common">Desert ironclad beetle</name>
    <dbReference type="NCBI Taxonomy" id="1661398"/>
    <lineage>
        <taxon>Eukaryota</taxon>
        <taxon>Metazoa</taxon>
        <taxon>Ecdysozoa</taxon>
        <taxon>Arthropoda</taxon>
        <taxon>Hexapoda</taxon>
        <taxon>Insecta</taxon>
        <taxon>Pterygota</taxon>
        <taxon>Neoptera</taxon>
        <taxon>Endopterygota</taxon>
        <taxon>Coleoptera</taxon>
        <taxon>Polyphaga</taxon>
        <taxon>Cucujiformia</taxon>
        <taxon>Tenebrionidae</taxon>
        <taxon>Pimeliinae</taxon>
        <taxon>Asbolus</taxon>
    </lineage>
</organism>
<dbReference type="InterPro" id="IPR051368">
    <property type="entry name" value="SerProtInhib-TIL_Domain"/>
</dbReference>
<evidence type="ECO:0000313" key="5">
    <source>
        <dbReference type="Proteomes" id="UP000292052"/>
    </source>
</evidence>
<dbReference type="SUPFAM" id="SSF57567">
    <property type="entry name" value="Serine protease inhibitors"/>
    <property type="match status" value="2"/>
</dbReference>
<feature type="domain" description="TIL" evidence="3">
    <location>
        <begin position="6"/>
        <end position="61"/>
    </location>
</feature>
<accession>A0A482V8Z0</accession>
<dbReference type="Proteomes" id="UP000292052">
    <property type="component" value="Unassembled WGS sequence"/>
</dbReference>
<keyword evidence="1" id="KW-0646">Protease inhibitor</keyword>
<evidence type="ECO:0000259" key="3">
    <source>
        <dbReference type="Pfam" id="PF01826"/>
    </source>
</evidence>
<name>A0A482V8Z0_ASBVE</name>
<dbReference type="EMBL" id="QDEB01126223">
    <property type="protein sequence ID" value="RZB39673.1"/>
    <property type="molecule type" value="Genomic_DNA"/>
</dbReference>
<keyword evidence="2" id="KW-1015">Disulfide bond</keyword>
<dbReference type="Pfam" id="PF01826">
    <property type="entry name" value="TIL"/>
    <property type="match status" value="2"/>
</dbReference>
<dbReference type="InterPro" id="IPR036084">
    <property type="entry name" value="Ser_inhib-like_sf"/>
</dbReference>
<dbReference type="AlphaFoldDB" id="A0A482V8Z0"/>
<proteinExistence type="predicted"/>